<dbReference type="Proteomes" id="UP001163046">
    <property type="component" value="Unassembled WGS sequence"/>
</dbReference>
<protein>
    <recommendedName>
        <fullName evidence="4">Secreted protein</fullName>
    </recommendedName>
</protein>
<name>A0A9X0D4E5_9CNID</name>
<reference evidence="2" key="1">
    <citation type="submission" date="2023-01" db="EMBL/GenBank/DDBJ databases">
        <title>Genome assembly of the deep-sea coral Lophelia pertusa.</title>
        <authorList>
            <person name="Herrera S."/>
            <person name="Cordes E."/>
        </authorList>
    </citation>
    <scope>NUCLEOTIDE SEQUENCE</scope>
    <source>
        <strain evidence="2">USNM1676648</strain>
        <tissue evidence="2">Polyp</tissue>
    </source>
</reference>
<accession>A0A9X0D4E5</accession>
<feature type="signal peptide" evidence="1">
    <location>
        <begin position="1"/>
        <end position="20"/>
    </location>
</feature>
<evidence type="ECO:0008006" key="4">
    <source>
        <dbReference type="Google" id="ProtNLM"/>
    </source>
</evidence>
<evidence type="ECO:0000256" key="1">
    <source>
        <dbReference type="SAM" id="SignalP"/>
    </source>
</evidence>
<comment type="caution">
    <text evidence="2">The sequence shown here is derived from an EMBL/GenBank/DDBJ whole genome shotgun (WGS) entry which is preliminary data.</text>
</comment>
<sequence length="143" mass="16086">MQRLFIYVISLLLSLHLSTARYRTNYDELPLSSLTDEAPRDELVNDERYNLPEEDTANDETETRGDIDISELAKRDPHPCTESVTVIQCGNSLVSIHHCYVSSTTHCHSAIAAYGYRKCATEYSYLSYDQCEGTYATGCKCAA</sequence>
<proteinExistence type="predicted"/>
<organism evidence="2 3">
    <name type="scientific">Desmophyllum pertusum</name>
    <dbReference type="NCBI Taxonomy" id="174260"/>
    <lineage>
        <taxon>Eukaryota</taxon>
        <taxon>Metazoa</taxon>
        <taxon>Cnidaria</taxon>
        <taxon>Anthozoa</taxon>
        <taxon>Hexacorallia</taxon>
        <taxon>Scleractinia</taxon>
        <taxon>Caryophylliina</taxon>
        <taxon>Caryophylliidae</taxon>
        <taxon>Desmophyllum</taxon>
    </lineage>
</organism>
<gene>
    <name evidence="2" type="ORF">OS493_021862</name>
</gene>
<feature type="chain" id="PRO_5040837913" description="Secreted protein" evidence="1">
    <location>
        <begin position="21"/>
        <end position="143"/>
    </location>
</feature>
<dbReference type="AlphaFoldDB" id="A0A9X0D4E5"/>
<dbReference type="EMBL" id="MU825887">
    <property type="protein sequence ID" value="KAJ7384449.1"/>
    <property type="molecule type" value="Genomic_DNA"/>
</dbReference>
<evidence type="ECO:0000313" key="2">
    <source>
        <dbReference type="EMBL" id="KAJ7384449.1"/>
    </source>
</evidence>
<evidence type="ECO:0000313" key="3">
    <source>
        <dbReference type="Proteomes" id="UP001163046"/>
    </source>
</evidence>
<keyword evidence="3" id="KW-1185">Reference proteome</keyword>
<keyword evidence="1" id="KW-0732">Signal</keyword>